<accession>A0AAD5RAK3</accession>
<protein>
    <submittedName>
        <fullName evidence="1">Uncharacterized protein</fullName>
    </submittedName>
</protein>
<organism evidence="1 2">
    <name type="scientific">Parelaphostrongylus tenuis</name>
    <name type="common">Meningeal worm</name>
    <dbReference type="NCBI Taxonomy" id="148309"/>
    <lineage>
        <taxon>Eukaryota</taxon>
        <taxon>Metazoa</taxon>
        <taxon>Ecdysozoa</taxon>
        <taxon>Nematoda</taxon>
        <taxon>Chromadorea</taxon>
        <taxon>Rhabditida</taxon>
        <taxon>Rhabditina</taxon>
        <taxon>Rhabditomorpha</taxon>
        <taxon>Strongyloidea</taxon>
        <taxon>Metastrongylidae</taxon>
        <taxon>Parelaphostrongylus</taxon>
    </lineage>
</organism>
<dbReference type="Proteomes" id="UP001196413">
    <property type="component" value="Unassembled WGS sequence"/>
</dbReference>
<name>A0AAD5RAK3_PARTN</name>
<reference evidence="1" key="1">
    <citation type="submission" date="2021-06" db="EMBL/GenBank/DDBJ databases">
        <title>Parelaphostrongylus tenuis whole genome reference sequence.</title>
        <authorList>
            <person name="Garwood T.J."/>
            <person name="Larsen P.A."/>
            <person name="Fountain-Jones N.M."/>
            <person name="Garbe J.R."/>
            <person name="Macchietto M.G."/>
            <person name="Kania S.A."/>
            <person name="Gerhold R.W."/>
            <person name="Richards J.E."/>
            <person name="Wolf T.M."/>
        </authorList>
    </citation>
    <scope>NUCLEOTIDE SEQUENCE</scope>
    <source>
        <strain evidence="1">MNPRO001-30</strain>
        <tissue evidence="1">Meninges</tissue>
    </source>
</reference>
<proteinExistence type="predicted"/>
<keyword evidence="2" id="KW-1185">Reference proteome</keyword>
<sequence>MEAPLGRSPKRRAYVFIANINHLYPQMATSLDSSIGPANVIMHEVDDHHEQLRETETIGGYAGLELPVKLGRPSI</sequence>
<dbReference type="AlphaFoldDB" id="A0AAD5RAK3"/>
<evidence type="ECO:0000313" key="1">
    <source>
        <dbReference type="EMBL" id="KAJ1371609.1"/>
    </source>
</evidence>
<comment type="caution">
    <text evidence="1">The sequence shown here is derived from an EMBL/GenBank/DDBJ whole genome shotgun (WGS) entry which is preliminary data.</text>
</comment>
<dbReference type="EMBL" id="JAHQIW010007009">
    <property type="protein sequence ID" value="KAJ1371609.1"/>
    <property type="molecule type" value="Genomic_DNA"/>
</dbReference>
<evidence type="ECO:0000313" key="2">
    <source>
        <dbReference type="Proteomes" id="UP001196413"/>
    </source>
</evidence>
<gene>
    <name evidence="1" type="ORF">KIN20_033595</name>
</gene>